<feature type="transmembrane region" description="Helical" evidence="2">
    <location>
        <begin position="12"/>
        <end position="37"/>
    </location>
</feature>
<keyword evidence="4" id="KW-1185">Reference proteome</keyword>
<evidence type="ECO:0000256" key="1">
    <source>
        <dbReference type="SAM" id="MobiDB-lite"/>
    </source>
</evidence>
<comment type="caution">
    <text evidence="3">The sequence shown here is derived from an EMBL/GenBank/DDBJ whole genome shotgun (WGS) entry which is preliminary data.</text>
</comment>
<feature type="region of interest" description="Disordered" evidence="1">
    <location>
        <begin position="110"/>
        <end position="152"/>
    </location>
</feature>
<proteinExistence type="predicted"/>
<dbReference type="Proteomes" id="UP000812287">
    <property type="component" value="Unassembled WGS sequence"/>
</dbReference>
<evidence type="ECO:0000256" key="2">
    <source>
        <dbReference type="SAM" id="Phobius"/>
    </source>
</evidence>
<dbReference type="EMBL" id="MU250531">
    <property type="protein sequence ID" value="KAG7447789.1"/>
    <property type="molecule type" value="Genomic_DNA"/>
</dbReference>
<accession>A0A9P7VVN7</accession>
<dbReference type="GeneID" id="66106412"/>
<feature type="compositionally biased region" description="Polar residues" evidence="1">
    <location>
        <begin position="68"/>
        <end position="78"/>
    </location>
</feature>
<evidence type="ECO:0000313" key="3">
    <source>
        <dbReference type="EMBL" id="KAG7447789.1"/>
    </source>
</evidence>
<dbReference type="RefSeq" id="XP_043041289.1">
    <property type="nucleotide sequence ID" value="XM_043184115.1"/>
</dbReference>
<feature type="compositionally biased region" description="Basic and acidic residues" evidence="1">
    <location>
        <begin position="110"/>
        <end position="120"/>
    </location>
</feature>
<reference evidence="3" key="1">
    <citation type="submission" date="2020-11" db="EMBL/GenBank/DDBJ databases">
        <title>Adaptations for nitrogen fixation in a non-lichenized fungal sporocarp promotes dispersal by wood-feeding termites.</title>
        <authorList>
            <consortium name="DOE Joint Genome Institute"/>
            <person name="Koch R.A."/>
            <person name="Yoon G."/>
            <person name="Arayal U."/>
            <person name="Lail K."/>
            <person name="Amirebrahimi M."/>
            <person name="Labutti K."/>
            <person name="Lipzen A."/>
            <person name="Riley R."/>
            <person name="Barry K."/>
            <person name="Henrissat B."/>
            <person name="Grigoriev I.V."/>
            <person name="Herr J.R."/>
            <person name="Aime M.C."/>
        </authorList>
    </citation>
    <scope>NUCLEOTIDE SEQUENCE</scope>
    <source>
        <strain evidence="3">MCA 3950</strain>
    </source>
</reference>
<evidence type="ECO:0000313" key="4">
    <source>
        <dbReference type="Proteomes" id="UP000812287"/>
    </source>
</evidence>
<sequence>MDNMHLALEKFALAQAAAIQVMVSFSIQTALALTMMYQYKHPTLQMSYNVPLPPLETHPSVPLPTSGLMPSSTANSVSPIPDKIGTPEEECSAVDDDSCGGADVVTVARAPEKKDKKNDIDCMTTQDSKEDTAPLSAERDQYMERQKKNRML</sequence>
<keyword evidence="2" id="KW-1133">Transmembrane helix</keyword>
<dbReference type="AlphaFoldDB" id="A0A9P7VVN7"/>
<protein>
    <submittedName>
        <fullName evidence="3">Uncharacterized protein</fullName>
    </submittedName>
</protein>
<feature type="compositionally biased region" description="Acidic residues" evidence="1">
    <location>
        <begin position="87"/>
        <end position="97"/>
    </location>
</feature>
<feature type="compositionally biased region" description="Basic and acidic residues" evidence="1">
    <location>
        <begin position="127"/>
        <end position="146"/>
    </location>
</feature>
<gene>
    <name evidence="3" type="ORF">BT62DRAFT_919002</name>
</gene>
<name>A0A9P7VVN7_9AGAR</name>
<keyword evidence="2" id="KW-0472">Membrane</keyword>
<keyword evidence="2" id="KW-0812">Transmembrane</keyword>
<organism evidence="3 4">
    <name type="scientific">Guyanagaster necrorhizus</name>
    <dbReference type="NCBI Taxonomy" id="856835"/>
    <lineage>
        <taxon>Eukaryota</taxon>
        <taxon>Fungi</taxon>
        <taxon>Dikarya</taxon>
        <taxon>Basidiomycota</taxon>
        <taxon>Agaricomycotina</taxon>
        <taxon>Agaricomycetes</taxon>
        <taxon>Agaricomycetidae</taxon>
        <taxon>Agaricales</taxon>
        <taxon>Marasmiineae</taxon>
        <taxon>Physalacriaceae</taxon>
        <taxon>Guyanagaster</taxon>
    </lineage>
</organism>
<feature type="region of interest" description="Disordered" evidence="1">
    <location>
        <begin position="59"/>
        <end position="97"/>
    </location>
</feature>